<comment type="caution">
    <text evidence="2">The sequence shown here is derived from an EMBL/GenBank/DDBJ whole genome shotgun (WGS) entry which is preliminary data.</text>
</comment>
<evidence type="ECO:0000313" key="3">
    <source>
        <dbReference type="Proteomes" id="UP000015750"/>
    </source>
</evidence>
<feature type="coiled-coil region" evidence="1">
    <location>
        <begin position="89"/>
        <end position="116"/>
    </location>
</feature>
<dbReference type="Pfam" id="PF19776">
    <property type="entry name" value="DUF6262"/>
    <property type="match status" value="1"/>
</dbReference>
<dbReference type="RefSeq" id="WP_016626864.1">
    <property type="nucleotide sequence ID" value="NZ_KE351797.1"/>
</dbReference>
<dbReference type="EMBL" id="ATIR01000002">
    <property type="protein sequence ID" value="EPI12552.1"/>
    <property type="molecule type" value="Genomic_DNA"/>
</dbReference>
<protein>
    <recommendedName>
        <fullName evidence="4">Transposase</fullName>
    </recommendedName>
</protein>
<reference evidence="2 3" key="1">
    <citation type="submission" date="2013-06" db="EMBL/GenBank/DDBJ databases">
        <authorList>
            <person name="Weinstock G."/>
            <person name="Sodergren E."/>
            <person name="Lobos E.A."/>
            <person name="Fulton L."/>
            <person name="Fulton R."/>
            <person name="Courtney L."/>
            <person name="Fronick C."/>
            <person name="O'Laughlin M."/>
            <person name="Godfrey J."/>
            <person name="Wilson R.M."/>
            <person name="Miner T."/>
            <person name="Farmer C."/>
            <person name="Delehaunty K."/>
            <person name="Cordes M."/>
            <person name="Minx P."/>
            <person name="Tomlinson C."/>
            <person name="Chen J."/>
            <person name="Wollam A."/>
            <person name="Pepin K.H."/>
            <person name="Bhonagiri V."/>
            <person name="Zhang X."/>
            <person name="Warren W."/>
            <person name="Mitreva M."/>
            <person name="Mardis E.R."/>
            <person name="Wilson R.K."/>
        </authorList>
    </citation>
    <scope>NUCLEOTIDE SEQUENCE [LARGE SCALE GENOMIC DNA]</scope>
    <source>
        <strain evidence="2 3">RP2S-4</strain>
    </source>
</reference>
<gene>
    <name evidence="2" type="ORF">D358_00028</name>
</gene>
<evidence type="ECO:0008006" key="4">
    <source>
        <dbReference type="Google" id="ProtNLM"/>
    </source>
</evidence>
<proteinExistence type="predicted"/>
<keyword evidence="1" id="KW-0175">Coiled coil</keyword>
<organism evidence="2 3">
    <name type="scientific">Enterococcus faecalis RP2S-4</name>
    <dbReference type="NCBI Taxonomy" id="1244145"/>
    <lineage>
        <taxon>Bacteria</taxon>
        <taxon>Bacillati</taxon>
        <taxon>Bacillota</taxon>
        <taxon>Bacilli</taxon>
        <taxon>Lactobacillales</taxon>
        <taxon>Enterococcaceae</taxon>
        <taxon>Enterococcus</taxon>
    </lineage>
</organism>
<dbReference type="AlphaFoldDB" id="A0ABC9TQ27"/>
<evidence type="ECO:0000256" key="1">
    <source>
        <dbReference type="SAM" id="Coils"/>
    </source>
</evidence>
<evidence type="ECO:0000313" key="2">
    <source>
        <dbReference type="EMBL" id="EPI12552.1"/>
    </source>
</evidence>
<name>A0ABC9TQ27_ENTFL</name>
<accession>A0ABC9TQ27</accession>
<dbReference type="InterPro" id="IPR046229">
    <property type="entry name" value="TnpC-like"/>
</dbReference>
<sequence length="128" mass="15179">MSFDQTKHLKKVHKLRRQRTINCVERTINQLRAENQPINFSRVAKHSGVGKSTLYSIPKLKEKIDFYREESFQKNYNLMNSSTKKDIMIRSLKRRIAVLEKENKTLNNQLKHIYGELFESTIHSEVES</sequence>
<dbReference type="Proteomes" id="UP000015750">
    <property type="component" value="Unassembled WGS sequence"/>
</dbReference>